<dbReference type="SUPFAM" id="SSF141562">
    <property type="entry name" value="At5g01610-like"/>
    <property type="match status" value="1"/>
</dbReference>
<comment type="caution">
    <text evidence="1">The sequence shown here is derived from an EMBL/GenBank/DDBJ whole genome shotgun (WGS) entry which is preliminary data.</text>
</comment>
<name>A0A6G1E9Y8_9ORYZ</name>
<evidence type="ECO:0000313" key="1">
    <source>
        <dbReference type="EMBL" id="KAF0921254.1"/>
    </source>
</evidence>
<keyword evidence="2" id="KW-1185">Reference proteome</keyword>
<gene>
    <name evidence="1" type="ORF">E2562_003065</name>
</gene>
<dbReference type="Proteomes" id="UP000479710">
    <property type="component" value="Unassembled WGS sequence"/>
</dbReference>
<organism evidence="1 2">
    <name type="scientific">Oryza meyeriana var. granulata</name>
    <dbReference type="NCBI Taxonomy" id="110450"/>
    <lineage>
        <taxon>Eukaryota</taxon>
        <taxon>Viridiplantae</taxon>
        <taxon>Streptophyta</taxon>
        <taxon>Embryophyta</taxon>
        <taxon>Tracheophyta</taxon>
        <taxon>Spermatophyta</taxon>
        <taxon>Magnoliopsida</taxon>
        <taxon>Liliopsida</taxon>
        <taxon>Poales</taxon>
        <taxon>Poaceae</taxon>
        <taxon>BOP clade</taxon>
        <taxon>Oryzoideae</taxon>
        <taxon>Oryzeae</taxon>
        <taxon>Oryzinae</taxon>
        <taxon>Oryza</taxon>
        <taxon>Oryza meyeriana</taxon>
    </lineage>
</organism>
<sequence length="80" mass="8913">MRAEAAHKVLQAHGLPGVLLLVGIMEIRHDEGSGWFEAKLPEECMVQFAVGLLYNATVARVINYGQIAWLLRVSVHDLFL</sequence>
<reference evidence="1 2" key="1">
    <citation type="submission" date="2019-11" db="EMBL/GenBank/DDBJ databases">
        <title>Whole genome sequence of Oryza granulata.</title>
        <authorList>
            <person name="Li W."/>
        </authorList>
    </citation>
    <scope>NUCLEOTIDE SEQUENCE [LARGE SCALE GENOMIC DNA]</scope>
    <source>
        <strain evidence="2">cv. Menghai</strain>
        <tissue evidence="1">Leaf</tissue>
    </source>
</reference>
<dbReference type="AlphaFoldDB" id="A0A6G1E9Y8"/>
<dbReference type="Gene3D" id="2.30.240.10">
    <property type="entry name" value="At5g01610-like"/>
    <property type="match status" value="1"/>
</dbReference>
<accession>A0A6G1E9Y8</accession>
<evidence type="ECO:0000313" key="2">
    <source>
        <dbReference type="Proteomes" id="UP000479710"/>
    </source>
</evidence>
<dbReference type="InterPro" id="IPR036758">
    <property type="entry name" value="At5g01610-like"/>
</dbReference>
<protein>
    <submittedName>
        <fullName evidence="1">Uncharacterized protein</fullName>
    </submittedName>
</protein>
<dbReference type="Pfam" id="PF04398">
    <property type="entry name" value="DUF538"/>
    <property type="match status" value="1"/>
</dbReference>
<dbReference type="InterPro" id="IPR007493">
    <property type="entry name" value="DUF538"/>
</dbReference>
<dbReference type="EMBL" id="SPHZ02000004">
    <property type="protein sequence ID" value="KAF0921254.1"/>
    <property type="molecule type" value="Genomic_DNA"/>
</dbReference>
<proteinExistence type="predicted"/>